<organism evidence="3 4">
    <name type="scientific">Candidatus Nitronauta litoralis</name>
    <dbReference type="NCBI Taxonomy" id="2705533"/>
    <lineage>
        <taxon>Bacteria</taxon>
        <taxon>Pseudomonadati</taxon>
        <taxon>Nitrospinota/Tectimicrobiota group</taxon>
        <taxon>Nitrospinota</taxon>
        <taxon>Nitrospinia</taxon>
        <taxon>Nitrospinales</taxon>
        <taxon>Nitrospinaceae</taxon>
        <taxon>Candidatus Nitronauta</taxon>
    </lineage>
</organism>
<accession>A0A7T0BYA3</accession>
<reference evidence="3 4" key="1">
    <citation type="submission" date="2020-02" db="EMBL/GenBank/DDBJ databases">
        <title>Genomic and physiological characterization of two novel Nitrospinaceae genera.</title>
        <authorList>
            <person name="Mueller A.J."/>
            <person name="Jung M.-Y."/>
            <person name="Strachan C.R."/>
            <person name="Herbold C.W."/>
            <person name="Kirkegaard R.H."/>
            <person name="Daims H."/>
        </authorList>
    </citation>
    <scope>NUCLEOTIDE SEQUENCE [LARGE SCALE GENOMIC DNA]</scope>
    <source>
        <strain evidence="3">EB</strain>
    </source>
</reference>
<dbReference type="GO" id="GO:0008233">
    <property type="term" value="F:peptidase activity"/>
    <property type="evidence" value="ECO:0007669"/>
    <property type="project" value="UniProtKB-KW"/>
</dbReference>
<proteinExistence type="inferred from homology"/>
<dbReference type="Proteomes" id="UP000594688">
    <property type="component" value="Chromosome"/>
</dbReference>
<dbReference type="PANTHER" id="PTHR33473">
    <property type="entry name" value="ATP-DEPENDENT CLP PROTEASE ADAPTER PROTEIN CLPS1, CHLOROPLASTIC"/>
    <property type="match status" value="1"/>
</dbReference>
<evidence type="ECO:0000259" key="2">
    <source>
        <dbReference type="Pfam" id="PF02617"/>
    </source>
</evidence>
<feature type="domain" description="Adaptor protein ClpS core" evidence="2">
    <location>
        <begin position="33"/>
        <end position="109"/>
    </location>
</feature>
<comment type="function">
    <text evidence="1">Involved in the modulation of the specificity of the ClpAP-mediated ATP-dependent protein degradation.</text>
</comment>
<dbReference type="SUPFAM" id="SSF54736">
    <property type="entry name" value="ClpS-like"/>
    <property type="match status" value="1"/>
</dbReference>
<dbReference type="HAMAP" id="MF_00302">
    <property type="entry name" value="ClpS"/>
    <property type="match status" value="1"/>
</dbReference>
<dbReference type="Gene3D" id="3.30.1390.10">
    <property type="match status" value="1"/>
</dbReference>
<name>A0A7T0BYA3_9BACT</name>
<keyword evidence="3" id="KW-0645">Protease</keyword>
<dbReference type="PANTHER" id="PTHR33473:SF17">
    <property type="entry name" value="ATP-DEPENDENT CLP PROTEASE ADAPTER PROTEIN CLPS1, CHLOROPLASTIC"/>
    <property type="match status" value="1"/>
</dbReference>
<evidence type="ECO:0000313" key="4">
    <source>
        <dbReference type="Proteomes" id="UP000594688"/>
    </source>
</evidence>
<keyword evidence="3" id="KW-0378">Hydrolase</keyword>
<sequence>MKSALTPITSGVVEELPEVVQDEETGLKTGYMPLYRVIMWDDDVTTMEFVIRILVKVFVKDIKTAESLTYEVHYSGSAHVDTLPLERAEFKVEQVHTAAKMEGFPFRCTIEPV</sequence>
<protein>
    <recommendedName>
        <fullName evidence="1">ATP-dependent Clp protease adapter protein ClpS</fullName>
    </recommendedName>
</protein>
<comment type="subunit">
    <text evidence="1">Binds to the N-terminal domain of the chaperone ClpA.</text>
</comment>
<dbReference type="Pfam" id="PF02617">
    <property type="entry name" value="ClpS"/>
    <property type="match status" value="1"/>
</dbReference>
<comment type="similarity">
    <text evidence="1">Belongs to the ClpS family.</text>
</comment>
<dbReference type="GO" id="GO:0030163">
    <property type="term" value="P:protein catabolic process"/>
    <property type="evidence" value="ECO:0007669"/>
    <property type="project" value="InterPro"/>
</dbReference>
<dbReference type="EMBL" id="CP048685">
    <property type="protein sequence ID" value="QPJ63133.1"/>
    <property type="molecule type" value="Genomic_DNA"/>
</dbReference>
<dbReference type="KEGG" id="nli:G3M70_15120"/>
<dbReference type="InterPro" id="IPR003769">
    <property type="entry name" value="ClpS_core"/>
</dbReference>
<evidence type="ECO:0000256" key="1">
    <source>
        <dbReference type="HAMAP-Rule" id="MF_00302"/>
    </source>
</evidence>
<dbReference type="InterPro" id="IPR014719">
    <property type="entry name" value="Ribosomal_bL12_C/ClpS-like"/>
</dbReference>
<gene>
    <name evidence="1" type="primary">clpS</name>
    <name evidence="3" type="ORF">G3M70_15120</name>
</gene>
<dbReference type="AlphaFoldDB" id="A0A7T0BYA3"/>
<dbReference type="GO" id="GO:0006508">
    <property type="term" value="P:proteolysis"/>
    <property type="evidence" value="ECO:0007669"/>
    <property type="project" value="UniProtKB-UniRule"/>
</dbReference>
<evidence type="ECO:0000313" key="3">
    <source>
        <dbReference type="EMBL" id="QPJ63133.1"/>
    </source>
</evidence>
<dbReference type="InterPro" id="IPR022935">
    <property type="entry name" value="ClpS"/>
</dbReference>